<feature type="chain" id="PRO_5009139148" evidence="1">
    <location>
        <begin position="24"/>
        <end position="93"/>
    </location>
</feature>
<dbReference type="STRING" id="1774968.AUC68_12085"/>
<comment type="caution">
    <text evidence="2">The sequence shown here is derived from an EMBL/GenBank/DDBJ whole genome shotgun (WGS) entry which is preliminary data.</text>
</comment>
<proteinExistence type="predicted"/>
<dbReference type="EMBL" id="LPWG01000002">
    <property type="protein sequence ID" value="ODS01111.1"/>
    <property type="molecule type" value="Genomic_DNA"/>
</dbReference>
<feature type="signal peptide" evidence="1">
    <location>
        <begin position="1"/>
        <end position="23"/>
    </location>
</feature>
<dbReference type="Proteomes" id="UP000094501">
    <property type="component" value="Unassembled WGS sequence"/>
</dbReference>
<dbReference type="OrthoDB" id="8451410at2"/>
<evidence type="ECO:0000313" key="3">
    <source>
        <dbReference type="Proteomes" id="UP000094501"/>
    </source>
</evidence>
<sequence>MRIAIAIIVCLGVSWAAASRASAAPVPLTGNAAHSIAEHSGSMVATAAKRSRNTVRRSTRKCGWQCKRYWRPYQYRYWKFYYPYGGPLFSAGR</sequence>
<reference evidence="2 3" key="1">
    <citation type="journal article" date="2016" name="Environ. Microbiol.">
        <title>New Methyloceanibacter diversity from North Sea sediments includes methanotroph containing solely the soluble methane monooxygenase.</title>
        <authorList>
            <person name="Vekeman B."/>
            <person name="Kerckhof F.M."/>
            <person name="Cremers G."/>
            <person name="de Vos P."/>
            <person name="Vandamme P."/>
            <person name="Boon N."/>
            <person name="Op den Camp H.J."/>
            <person name="Heylen K."/>
        </authorList>
    </citation>
    <scope>NUCLEOTIDE SEQUENCE [LARGE SCALE GENOMIC DNA]</scope>
    <source>
        <strain evidence="2 3">R-67174</strain>
    </source>
</reference>
<organism evidence="2 3">
    <name type="scientific">Methyloceanibacter methanicus</name>
    <dbReference type="NCBI Taxonomy" id="1774968"/>
    <lineage>
        <taxon>Bacteria</taxon>
        <taxon>Pseudomonadati</taxon>
        <taxon>Pseudomonadota</taxon>
        <taxon>Alphaproteobacteria</taxon>
        <taxon>Hyphomicrobiales</taxon>
        <taxon>Hyphomicrobiaceae</taxon>
        <taxon>Methyloceanibacter</taxon>
    </lineage>
</organism>
<keyword evidence="3" id="KW-1185">Reference proteome</keyword>
<protein>
    <submittedName>
        <fullName evidence="2">Uncharacterized protein</fullName>
    </submittedName>
</protein>
<evidence type="ECO:0000313" key="2">
    <source>
        <dbReference type="EMBL" id="ODS01111.1"/>
    </source>
</evidence>
<name>A0A1E3W5N9_9HYPH</name>
<dbReference type="AlphaFoldDB" id="A0A1E3W5N9"/>
<dbReference type="RefSeq" id="WP_069435956.1">
    <property type="nucleotide sequence ID" value="NZ_LPWG01000002.1"/>
</dbReference>
<accession>A0A1E3W5N9</accession>
<gene>
    <name evidence="2" type="ORF">AUC68_12085</name>
</gene>
<evidence type="ECO:0000256" key="1">
    <source>
        <dbReference type="SAM" id="SignalP"/>
    </source>
</evidence>
<keyword evidence="1" id="KW-0732">Signal</keyword>